<evidence type="ECO:0000256" key="1">
    <source>
        <dbReference type="SAM" id="MobiDB-lite"/>
    </source>
</evidence>
<sequence length="53" mass="5231">MSVPEGEAATTEGGADGTMLTGSLAPEDTAKTVLTGSLALEGTAEMDGDTEEN</sequence>
<evidence type="ECO:0000313" key="3">
    <source>
        <dbReference type="Proteomes" id="UP000308730"/>
    </source>
</evidence>
<organism evidence="2 3">
    <name type="scientific">Antrodiella citrinella</name>
    <dbReference type="NCBI Taxonomy" id="2447956"/>
    <lineage>
        <taxon>Eukaryota</taxon>
        <taxon>Fungi</taxon>
        <taxon>Dikarya</taxon>
        <taxon>Basidiomycota</taxon>
        <taxon>Agaricomycotina</taxon>
        <taxon>Agaricomycetes</taxon>
        <taxon>Polyporales</taxon>
        <taxon>Steccherinaceae</taxon>
        <taxon>Antrodiella</taxon>
    </lineage>
</organism>
<dbReference type="AlphaFoldDB" id="A0A4S4N4L8"/>
<reference evidence="2 3" key="1">
    <citation type="submission" date="2019-02" db="EMBL/GenBank/DDBJ databases">
        <title>Genome sequencing of the rare red list fungi Antrodiella citrinella (Flaviporus citrinellus).</title>
        <authorList>
            <person name="Buettner E."/>
            <person name="Kellner H."/>
        </authorList>
    </citation>
    <scope>NUCLEOTIDE SEQUENCE [LARGE SCALE GENOMIC DNA]</scope>
    <source>
        <strain evidence="2 3">DSM 108506</strain>
    </source>
</reference>
<protein>
    <submittedName>
        <fullName evidence="2">Uncharacterized protein</fullName>
    </submittedName>
</protein>
<dbReference type="Proteomes" id="UP000308730">
    <property type="component" value="Unassembled WGS sequence"/>
</dbReference>
<comment type="caution">
    <text evidence="2">The sequence shown here is derived from an EMBL/GenBank/DDBJ whole genome shotgun (WGS) entry which is preliminary data.</text>
</comment>
<keyword evidence="3" id="KW-1185">Reference proteome</keyword>
<dbReference type="EMBL" id="SGPM01000001">
    <property type="protein sequence ID" value="THH34002.1"/>
    <property type="molecule type" value="Genomic_DNA"/>
</dbReference>
<accession>A0A4S4N4L8</accession>
<name>A0A4S4N4L8_9APHY</name>
<feature type="region of interest" description="Disordered" evidence="1">
    <location>
        <begin position="1"/>
        <end position="53"/>
    </location>
</feature>
<evidence type="ECO:0000313" key="2">
    <source>
        <dbReference type="EMBL" id="THH34002.1"/>
    </source>
</evidence>
<gene>
    <name evidence="2" type="ORF">EUX98_g130</name>
</gene>
<feature type="compositionally biased region" description="Acidic residues" evidence="1">
    <location>
        <begin position="44"/>
        <end position="53"/>
    </location>
</feature>
<proteinExistence type="predicted"/>
<feature type="compositionally biased region" description="Low complexity" evidence="1">
    <location>
        <begin position="1"/>
        <end position="13"/>
    </location>
</feature>